<reference evidence="2 3" key="1">
    <citation type="submission" date="2020-10" db="EMBL/GenBank/DDBJ databases">
        <title>Complete genome sequence of Cupriavidus basilensis CCUG 49340T.</title>
        <authorList>
            <person name="Salva-Serra F."/>
            <person name="Donoso R.A."/>
            <person name="Cho K.H."/>
            <person name="Yoo J.A."/>
            <person name="Lee K."/>
            <person name="Yoon S.-H."/>
            <person name="Perez-Pantoja D."/>
            <person name="Moore E.R.B."/>
        </authorList>
    </citation>
    <scope>NUCLEOTIDE SEQUENCE [LARGE SCALE GENOMIC DNA]</scope>
    <source>
        <strain evidence="3">CCUG 49340</strain>
    </source>
</reference>
<organism evidence="2 3">
    <name type="scientific">Cupriavidus basilensis</name>
    <dbReference type="NCBI Taxonomy" id="68895"/>
    <lineage>
        <taxon>Bacteria</taxon>
        <taxon>Pseudomonadati</taxon>
        <taxon>Pseudomonadota</taxon>
        <taxon>Betaproteobacteria</taxon>
        <taxon>Burkholderiales</taxon>
        <taxon>Burkholderiaceae</taxon>
        <taxon>Cupriavidus</taxon>
    </lineage>
</organism>
<dbReference type="RefSeq" id="WP_150987692.1">
    <property type="nucleotide sequence ID" value="NZ_CP062803.1"/>
</dbReference>
<dbReference type="Gene3D" id="3.40.50.720">
    <property type="entry name" value="NAD(P)-binding Rossmann-like Domain"/>
    <property type="match status" value="1"/>
</dbReference>
<dbReference type="EMBL" id="CP062803">
    <property type="protein sequence ID" value="QOT77845.1"/>
    <property type="molecule type" value="Genomic_DNA"/>
</dbReference>
<feature type="compositionally biased region" description="Basic and acidic residues" evidence="1">
    <location>
        <begin position="46"/>
        <end position="70"/>
    </location>
</feature>
<evidence type="ECO:0000256" key="1">
    <source>
        <dbReference type="SAM" id="MobiDB-lite"/>
    </source>
</evidence>
<dbReference type="GeneID" id="98400725"/>
<accession>A0A643FS20</accession>
<proteinExistence type="predicted"/>
<evidence type="ECO:0000313" key="2">
    <source>
        <dbReference type="EMBL" id="QOT77845.1"/>
    </source>
</evidence>
<name>A0A643FS20_9BURK</name>
<evidence type="ECO:0000313" key="3">
    <source>
        <dbReference type="Proteomes" id="UP000397656"/>
    </source>
</evidence>
<dbReference type="InterPro" id="IPR036291">
    <property type="entry name" value="NAD(P)-bd_dom_sf"/>
</dbReference>
<dbReference type="Proteomes" id="UP000397656">
    <property type="component" value="Chromosome 1"/>
</dbReference>
<dbReference type="AlphaFoldDB" id="A0A643FS20"/>
<gene>
    <name evidence="2" type="ORF">F7R26_007375</name>
</gene>
<dbReference type="SUPFAM" id="SSF51735">
    <property type="entry name" value="NAD(P)-binding Rossmann-fold domains"/>
    <property type="match status" value="1"/>
</dbReference>
<sequence>MTTHSGHDSPILVTGAAGTVGAIGRSVTEMLLARGHKVRAMVRREDARVREGARSGIHTARDDGLKEALHPKSLASSPPKQGIPE</sequence>
<protein>
    <submittedName>
        <fullName evidence="2">NmrA family NAD(P)-binding protein</fullName>
    </submittedName>
</protein>
<feature type="region of interest" description="Disordered" evidence="1">
    <location>
        <begin position="46"/>
        <end position="85"/>
    </location>
</feature>